<protein>
    <recommendedName>
        <fullName evidence="3">Heparinase II/III-like protein</fullName>
    </recommendedName>
</protein>
<proteinExistence type="predicted"/>
<dbReference type="Gene3D" id="2.70.98.70">
    <property type="match status" value="1"/>
</dbReference>
<keyword evidence="2" id="KW-1185">Reference proteome</keyword>
<dbReference type="Proteomes" id="UP001597262">
    <property type="component" value="Unassembled WGS sequence"/>
</dbReference>
<gene>
    <name evidence="1" type="ORF">ACFQ3W_09870</name>
</gene>
<dbReference type="EMBL" id="JBHTLM010000005">
    <property type="protein sequence ID" value="MFD1176606.1"/>
    <property type="molecule type" value="Genomic_DNA"/>
</dbReference>
<evidence type="ECO:0008006" key="3">
    <source>
        <dbReference type="Google" id="ProtNLM"/>
    </source>
</evidence>
<accession>A0ABW3RXL4</accession>
<evidence type="ECO:0000313" key="1">
    <source>
        <dbReference type="EMBL" id="MFD1176606.1"/>
    </source>
</evidence>
<dbReference type="RefSeq" id="WP_379319048.1">
    <property type="nucleotide sequence ID" value="NZ_JBHTLM010000005.1"/>
</dbReference>
<evidence type="ECO:0000313" key="2">
    <source>
        <dbReference type="Proteomes" id="UP001597262"/>
    </source>
</evidence>
<comment type="caution">
    <text evidence="1">The sequence shown here is derived from an EMBL/GenBank/DDBJ whole genome shotgun (WGS) entry which is preliminary data.</text>
</comment>
<sequence>MKPVDAHLYYPGGDSNLFWQTVRESPAYAQDLNEIRAEGERLLQNRIPELSYSLFSIFGKTGSRMEYENGAHAFRNLLWRDRINFIETKEDWGPTSFYLPDAKWMVSRHLSPEGVYGFCAKGGHNGEPHNHNDIGQFMLAFNGETFVTDLGSGEYNADYFGTGRYRFDCNGSQGHSVPIVDGNFQAEGERHAAVVLEAVPGESLDVLRLDLTAAYDCPGLKTLTRSLIWNKTDLPILELRDEYQFSFLPQRLVERIVTKLEPSTAMQGELILAGDALAFLQ</sequence>
<name>A0ABW3RXL4_9BACL</name>
<organism evidence="1 2">
    <name type="scientific">Paenibacillus puldeungensis</name>
    <dbReference type="NCBI Taxonomy" id="696536"/>
    <lineage>
        <taxon>Bacteria</taxon>
        <taxon>Bacillati</taxon>
        <taxon>Bacillota</taxon>
        <taxon>Bacilli</taxon>
        <taxon>Bacillales</taxon>
        <taxon>Paenibacillaceae</taxon>
        <taxon>Paenibacillus</taxon>
    </lineage>
</organism>
<reference evidence="2" key="1">
    <citation type="journal article" date="2019" name="Int. J. Syst. Evol. Microbiol.">
        <title>The Global Catalogue of Microorganisms (GCM) 10K type strain sequencing project: providing services to taxonomists for standard genome sequencing and annotation.</title>
        <authorList>
            <consortium name="The Broad Institute Genomics Platform"/>
            <consortium name="The Broad Institute Genome Sequencing Center for Infectious Disease"/>
            <person name="Wu L."/>
            <person name="Ma J."/>
        </authorList>
    </citation>
    <scope>NUCLEOTIDE SEQUENCE [LARGE SCALE GENOMIC DNA]</scope>
    <source>
        <strain evidence="2">CCUG 59189</strain>
    </source>
</reference>